<dbReference type="EMBL" id="JACHGF010000002">
    <property type="protein sequence ID" value="MBB5283686.1"/>
    <property type="molecule type" value="Genomic_DNA"/>
</dbReference>
<evidence type="ECO:0000256" key="1">
    <source>
        <dbReference type="SAM" id="Phobius"/>
    </source>
</evidence>
<dbReference type="Proteomes" id="UP000557307">
    <property type="component" value="Unassembled WGS sequence"/>
</dbReference>
<gene>
    <name evidence="3" type="ORF">HNQ92_001812</name>
</gene>
<feature type="chain" id="PRO_5032515379" evidence="2">
    <location>
        <begin position="20"/>
        <end position="552"/>
    </location>
</feature>
<keyword evidence="4" id="KW-1185">Reference proteome</keyword>
<reference evidence="3 4" key="1">
    <citation type="submission" date="2020-08" db="EMBL/GenBank/DDBJ databases">
        <title>Genomic Encyclopedia of Type Strains, Phase IV (KMG-IV): sequencing the most valuable type-strain genomes for metagenomic binning, comparative biology and taxonomic classification.</title>
        <authorList>
            <person name="Goeker M."/>
        </authorList>
    </citation>
    <scope>NUCLEOTIDE SEQUENCE [LARGE SCALE GENOMIC DNA]</scope>
    <source>
        <strain evidence="3 4">DSM 105074</strain>
    </source>
</reference>
<keyword evidence="2" id="KW-0732">Signal</keyword>
<proteinExistence type="predicted"/>
<evidence type="ECO:0000313" key="3">
    <source>
        <dbReference type="EMBL" id="MBB5283686.1"/>
    </source>
</evidence>
<feature type="transmembrane region" description="Helical" evidence="1">
    <location>
        <begin position="140"/>
        <end position="163"/>
    </location>
</feature>
<keyword evidence="1" id="KW-0812">Transmembrane</keyword>
<dbReference type="RefSeq" id="WP_184173289.1">
    <property type="nucleotide sequence ID" value="NZ_JACHGF010000002.1"/>
</dbReference>
<sequence length="552" mass="60597">MKKIFSLLLILLATFPTFAHVGSSGVLLQGQAGPYRVLVNVQPPDVIPGTAKVTVFVENGGANQVQARPIYFRSGDEGAPTYDDIPAVAGQLGQFDGIVWLMEWGSSSVQVVIDGDKGKGELVIPIVAVSTAERDMPVELGIGLGLLGLLLVLLLVTVIGASVSDGLLRPGQHLTPQQKRKRWINMGIATVVCGVVLYTGSSWWDSWAADYRQWIYKPLKAKTQVAIEDGQRVFSLQVDTTNWKNQRRGNMLSYLVPDHGKLMHLFLVRVPGLDAFAHLHPERRDSTTFQAYLPKLPAGKYLVYADVVQYSGFAETIMDTVEIPALPRAEVLALKKTDDEDTYVVTAPLNNAKKVPLDENVVICGLPGTRTQLTDGSYVVWEGTAGRAFEAGKPYQLSFEVFDPDGKPATLEPYLGMPGHAAIVRSDGSVYIHLHPTGTYVMAAEQSLTGRIADTARTYKRPVPAVFRDSIDRYLASLKTMPAAEREKYLMQQMGMTTATASTHTGMEHGHRISFPYAFPKEGQYRIFLQIKRNGQVITSVFDARVTDSTTL</sequence>
<keyword evidence="1" id="KW-1133">Transmembrane helix</keyword>
<name>A0A840THQ5_9BACT</name>
<evidence type="ECO:0000313" key="4">
    <source>
        <dbReference type="Proteomes" id="UP000557307"/>
    </source>
</evidence>
<dbReference type="AlphaFoldDB" id="A0A840THQ5"/>
<feature type="signal peptide" evidence="2">
    <location>
        <begin position="1"/>
        <end position="19"/>
    </location>
</feature>
<keyword evidence="1" id="KW-0472">Membrane</keyword>
<comment type="caution">
    <text evidence="3">The sequence shown here is derived from an EMBL/GenBank/DDBJ whole genome shotgun (WGS) entry which is preliminary data.</text>
</comment>
<evidence type="ECO:0000256" key="2">
    <source>
        <dbReference type="SAM" id="SignalP"/>
    </source>
</evidence>
<accession>A0A840THQ5</accession>
<organism evidence="3 4">
    <name type="scientific">Rhabdobacter roseus</name>
    <dbReference type="NCBI Taxonomy" id="1655419"/>
    <lineage>
        <taxon>Bacteria</taxon>
        <taxon>Pseudomonadati</taxon>
        <taxon>Bacteroidota</taxon>
        <taxon>Cytophagia</taxon>
        <taxon>Cytophagales</taxon>
        <taxon>Cytophagaceae</taxon>
        <taxon>Rhabdobacter</taxon>
    </lineage>
</organism>
<feature type="transmembrane region" description="Helical" evidence="1">
    <location>
        <begin position="183"/>
        <end position="204"/>
    </location>
</feature>
<protein>
    <submittedName>
        <fullName evidence="3">Uncharacterized protein</fullName>
    </submittedName>
</protein>